<sequence>MGWALWNADVQVQGYWPMFNPHPLHGIPFSDLYWCQPVLTLHKTLPRDMHALWRWEYAQRTPHRPMLYADVWRLRQPGQLSSLDNWDNGDWDRFDPPAGHLILGAAACELSCRGQARCVQWTWRGGDEKRCILMSSIRYGTARAPEYMGEGDAREPIPPDAPSDRTGRKWVDYTSGWIQDRIAGWMEQRRCEQAFTEHSRSLHPVSPASWQRSAMCVTGDGWR</sequence>
<dbReference type="Proteomes" id="UP000811619">
    <property type="component" value="Unassembled WGS sequence"/>
</dbReference>
<evidence type="ECO:0008006" key="4">
    <source>
        <dbReference type="Google" id="ProtNLM"/>
    </source>
</evidence>
<accession>A0A8K0IZH5</accession>
<feature type="region of interest" description="Disordered" evidence="1">
    <location>
        <begin position="149"/>
        <end position="168"/>
    </location>
</feature>
<gene>
    <name evidence="2" type="ORF">E4U42_001278</name>
</gene>
<evidence type="ECO:0000313" key="3">
    <source>
        <dbReference type="Proteomes" id="UP000811619"/>
    </source>
</evidence>
<dbReference type="AlphaFoldDB" id="A0A8K0IZH5"/>
<evidence type="ECO:0000313" key="2">
    <source>
        <dbReference type="EMBL" id="KAG5913321.1"/>
    </source>
</evidence>
<comment type="caution">
    <text evidence="2">The sequence shown here is derived from an EMBL/GenBank/DDBJ whole genome shotgun (WGS) entry which is preliminary data.</text>
</comment>
<protein>
    <recommendedName>
        <fullName evidence="4">Apple domain-containing protein</fullName>
    </recommendedName>
</protein>
<organism evidence="2 3">
    <name type="scientific">Claviceps africana</name>
    <dbReference type="NCBI Taxonomy" id="83212"/>
    <lineage>
        <taxon>Eukaryota</taxon>
        <taxon>Fungi</taxon>
        <taxon>Dikarya</taxon>
        <taxon>Ascomycota</taxon>
        <taxon>Pezizomycotina</taxon>
        <taxon>Sordariomycetes</taxon>
        <taxon>Hypocreomycetidae</taxon>
        <taxon>Hypocreales</taxon>
        <taxon>Clavicipitaceae</taxon>
        <taxon>Claviceps</taxon>
    </lineage>
</organism>
<name>A0A8K0IZH5_9HYPO</name>
<keyword evidence="3" id="KW-1185">Reference proteome</keyword>
<proteinExistence type="predicted"/>
<dbReference type="EMBL" id="SRPY01001368">
    <property type="protein sequence ID" value="KAG5913321.1"/>
    <property type="molecule type" value="Genomic_DNA"/>
</dbReference>
<reference evidence="2" key="1">
    <citation type="journal article" date="2020" name="bioRxiv">
        <title>Whole genome comparisons of ergot fungi reveals the divergence and evolution of species within the genus Claviceps are the result of varying mechanisms driving genome evolution and host range expansion.</title>
        <authorList>
            <person name="Wyka S.A."/>
            <person name="Mondo S.J."/>
            <person name="Liu M."/>
            <person name="Dettman J."/>
            <person name="Nalam V."/>
            <person name="Broders K.D."/>
        </authorList>
    </citation>
    <scope>NUCLEOTIDE SEQUENCE</scope>
    <source>
        <strain evidence="2">CCC 489</strain>
    </source>
</reference>
<dbReference type="OrthoDB" id="414175at2759"/>
<feature type="compositionally biased region" description="Basic and acidic residues" evidence="1">
    <location>
        <begin position="151"/>
        <end position="168"/>
    </location>
</feature>
<evidence type="ECO:0000256" key="1">
    <source>
        <dbReference type="SAM" id="MobiDB-lite"/>
    </source>
</evidence>